<comment type="similarity">
    <text evidence="2 7">Belongs to the aspartate/ornithine carbamoyltransferase superfamily. OTCase family.</text>
</comment>
<evidence type="ECO:0000256" key="7">
    <source>
        <dbReference type="HAMAP-Rule" id="MF_01109"/>
    </source>
</evidence>
<dbReference type="NCBIfam" id="NF001986">
    <property type="entry name" value="PRK00779.1"/>
    <property type="match status" value="1"/>
</dbReference>
<dbReference type="EMBL" id="BMOI01000007">
    <property type="protein sequence ID" value="GGL00377.1"/>
    <property type="molecule type" value="Genomic_DNA"/>
</dbReference>
<dbReference type="GO" id="GO:0016597">
    <property type="term" value="F:amino acid binding"/>
    <property type="evidence" value="ECO:0007669"/>
    <property type="project" value="InterPro"/>
</dbReference>
<dbReference type="Gene3D" id="3.40.50.1370">
    <property type="entry name" value="Aspartate/ornithine carbamoyltransferase"/>
    <property type="match status" value="2"/>
</dbReference>
<evidence type="ECO:0000256" key="6">
    <source>
        <dbReference type="ARBA" id="ARBA00048772"/>
    </source>
</evidence>
<evidence type="ECO:0000259" key="8">
    <source>
        <dbReference type="Pfam" id="PF00185"/>
    </source>
</evidence>
<dbReference type="Proteomes" id="UP000746584">
    <property type="component" value="Unassembled WGS sequence"/>
</dbReference>
<dbReference type="RefSeq" id="WP_175327321.1">
    <property type="nucleotide sequence ID" value="NZ_BMOI01000007.1"/>
</dbReference>
<feature type="binding site" evidence="7">
    <location>
        <begin position="264"/>
        <end position="265"/>
    </location>
    <ligand>
        <name>carbamoyl phosphate</name>
        <dbReference type="ChEBI" id="CHEBI:58228"/>
    </ligand>
</feature>
<feature type="domain" description="Aspartate/ornithine carbamoyltransferase carbamoyl-P binding" evidence="9">
    <location>
        <begin position="3"/>
        <end position="141"/>
    </location>
</feature>
<dbReference type="Proteomes" id="UP000648535">
    <property type="component" value="Unassembled WGS sequence"/>
</dbReference>
<evidence type="ECO:0000259" key="9">
    <source>
        <dbReference type="Pfam" id="PF02729"/>
    </source>
</evidence>
<organism evidence="10 12">
    <name type="scientific">Curtobacterium luteum</name>
    <dbReference type="NCBI Taxonomy" id="33881"/>
    <lineage>
        <taxon>Bacteria</taxon>
        <taxon>Bacillati</taxon>
        <taxon>Actinomycetota</taxon>
        <taxon>Actinomycetes</taxon>
        <taxon>Micrococcales</taxon>
        <taxon>Microbacteriaceae</taxon>
        <taxon>Curtobacterium</taxon>
    </lineage>
</organism>
<keyword evidence="5 7" id="KW-0808">Transferase</keyword>
<dbReference type="Pfam" id="PF02729">
    <property type="entry name" value="OTCace_N"/>
    <property type="match status" value="1"/>
</dbReference>
<evidence type="ECO:0000313" key="10">
    <source>
        <dbReference type="EMBL" id="GGL00377.1"/>
    </source>
</evidence>
<dbReference type="PANTHER" id="PTHR45753">
    <property type="entry name" value="ORNITHINE CARBAMOYLTRANSFERASE, MITOCHONDRIAL"/>
    <property type="match status" value="1"/>
</dbReference>
<dbReference type="FunFam" id="3.40.50.1370:FF:000008">
    <property type="entry name" value="Ornithine carbamoyltransferase"/>
    <property type="match status" value="1"/>
</dbReference>
<feature type="binding site" evidence="7">
    <location>
        <begin position="128"/>
        <end position="131"/>
    </location>
    <ligand>
        <name>carbamoyl phosphate</name>
        <dbReference type="ChEBI" id="CHEBI:58228"/>
    </ligand>
</feature>
<sequence length="322" mass="34150">MTRHFLRDDDLSRAEQSAILDLAAQMKADRWGSKPLAGPQSVAVIFDKSSTRTRVSFHVGISDLGGSPLVITTANSQLGGKETPSDTARVLERMVSAIVWRTYAQSGLEEMAAGTRVPVVNALSDDFHPCQLLADLLTIREHRGTLAGQTVAFVGDGASNMAQSYLLAGATAGMHVRVAAPESFAPAARVVTDAEDRAALTGGSVLVVTDPVAAVAGADVVVTDTWVSMGKEDEKQARLDTFAGYRVDDELMAHAADDAVFMHCLPADRGYEVTAEVIDGPRSIIWDEAENRLHAQKALLAWLLAANAAEPAEATAEPATTN</sequence>
<comment type="pathway">
    <text evidence="1">Amino-acid biosynthesis; L-arginine biosynthesis; L-arginine from L-ornithine and carbamoyl phosphate: step 1/3.</text>
</comment>
<dbReference type="PRINTS" id="PR00102">
    <property type="entry name" value="OTCASE"/>
</dbReference>
<feature type="binding site" evidence="7">
    <location>
        <begin position="50"/>
        <end position="53"/>
    </location>
    <ligand>
        <name>carbamoyl phosphate</name>
        <dbReference type="ChEBI" id="CHEBI:58228"/>
    </ligand>
</feature>
<feature type="binding site" evidence="7">
    <location>
        <position position="101"/>
    </location>
    <ligand>
        <name>carbamoyl phosphate</name>
        <dbReference type="ChEBI" id="CHEBI:58228"/>
    </ligand>
</feature>
<dbReference type="PROSITE" id="PS00097">
    <property type="entry name" value="CARBAMOYLTRANSFERASE"/>
    <property type="match status" value="1"/>
</dbReference>
<evidence type="ECO:0000313" key="12">
    <source>
        <dbReference type="Proteomes" id="UP000648535"/>
    </source>
</evidence>
<evidence type="ECO:0000313" key="11">
    <source>
        <dbReference type="EMBL" id="MBM7802817.1"/>
    </source>
</evidence>
<dbReference type="EC" id="2.1.3.3" evidence="3 7"/>
<feature type="binding site" evidence="7">
    <location>
        <position position="292"/>
    </location>
    <ligand>
        <name>carbamoyl phosphate</name>
        <dbReference type="ChEBI" id="CHEBI:58228"/>
    </ligand>
</feature>
<dbReference type="GO" id="GO:0005737">
    <property type="term" value="C:cytoplasm"/>
    <property type="evidence" value="ECO:0007669"/>
    <property type="project" value="UniProtKB-SubCell"/>
</dbReference>
<comment type="subcellular location">
    <subcellularLocation>
        <location evidence="7">Cytoplasm</location>
    </subcellularLocation>
</comment>
<feature type="domain" description="Aspartate/ornithine carbamoyltransferase Asp/Orn-binding" evidence="8">
    <location>
        <begin position="148"/>
        <end position="303"/>
    </location>
</feature>
<keyword evidence="13" id="KW-1185">Reference proteome</keyword>
<proteinExistence type="inferred from homology"/>
<gene>
    <name evidence="10" type="primary">argF</name>
    <name evidence="10" type="ORF">GCM10009769_18200</name>
    <name evidence="11" type="ORF">JOE58_002068</name>
</gene>
<feature type="binding site" evidence="7">
    <location>
        <position position="160"/>
    </location>
    <ligand>
        <name>L-ornithine</name>
        <dbReference type="ChEBI" id="CHEBI:46911"/>
    </ligand>
</feature>
<evidence type="ECO:0000256" key="4">
    <source>
        <dbReference type="ARBA" id="ARBA00016634"/>
    </source>
</evidence>
<reference evidence="11 13" key="3">
    <citation type="submission" date="2021-01" db="EMBL/GenBank/DDBJ databases">
        <title>Sequencing the genomes of 1000 actinobacteria strains.</title>
        <authorList>
            <person name="Klenk H.-P."/>
        </authorList>
    </citation>
    <scope>NUCLEOTIDE SEQUENCE [LARGE SCALE GENOMIC DNA]</scope>
    <source>
        <strain evidence="11 13">DSM 20542</strain>
    </source>
</reference>
<dbReference type="Pfam" id="PF00185">
    <property type="entry name" value="OTCace"/>
    <property type="match status" value="1"/>
</dbReference>
<dbReference type="InterPro" id="IPR006131">
    <property type="entry name" value="Asp_carbamoyltransf_Asp/Orn-bd"/>
</dbReference>
<dbReference type="EMBL" id="JAFBCG010000001">
    <property type="protein sequence ID" value="MBM7802817.1"/>
    <property type="molecule type" value="Genomic_DNA"/>
</dbReference>
<evidence type="ECO:0000256" key="3">
    <source>
        <dbReference type="ARBA" id="ARBA00013007"/>
    </source>
</evidence>
<reference evidence="10" key="2">
    <citation type="submission" date="2020-09" db="EMBL/GenBank/DDBJ databases">
        <authorList>
            <person name="Sun Q."/>
            <person name="Ohkuma M."/>
        </authorList>
    </citation>
    <scope>NUCLEOTIDE SEQUENCE</scope>
    <source>
        <strain evidence="10">JCM 1480</strain>
    </source>
</reference>
<dbReference type="GO" id="GO:0019240">
    <property type="term" value="P:citrulline biosynthetic process"/>
    <property type="evidence" value="ECO:0007669"/>
    <property type="project" value="TreeGrafter"/>
</dbReference>
<feature type="binding site" evidence="7">
    <location>
        <begin position="228"/>
        <end position="229"/>
    </location>
    <ligand>
        <name>L-ornithine</name>
        <dbReference type="ChEBI" id="CHEBI:46911"/>
    </ligand>
</feature>
<comment type="catalytic activity">
    <reaction evidence="6 7">
        <text>carbamoyl phosphate + L-ornithine = L-citrulline + phosphate + H(+)</text>
        <dbReference type="Rhea" id="RHEA:19513"/>
        <dbReference type="ChEBI" id="CHEBI:15378"/>
        <dbReference type="ChEBI" id="CHEBI:43474"/>
        <dbReference type="ChEBI" id="CHEBI:46911"/>
        <dbReference type="ChEBI" id="CHEBI:57743"/>
        <dbReference type="ChEBI" id="CHEBI:58228"/>
        <dbReference type="EC" id="2.1.3.3"/>
    </reaction>
</comment>
<feature type="binding site" evidence="7">
    <location>
        <position position="77"/>
    </location>
    <ligand>
        <name>carbamoyl phosphate</name>
        <dbReference type="ChEBI" id="CHEBI:58228"/>
    </ligand>
</feature>
<dbReference type="InterPro" id="IPR006130">
    <property type="entry name" value="Asp/Orn_carbamoylTrfase"/>
</dbReference>
<dbReference type="InterPro" id="IPR036901">
    <property type="entry name" value="Asp/Orn_carbamoylTrfase_sf"/>
</dbReference>
<accession>A0A8H9L240</accession>
<dbReference type="InterPro" id="IPR024904">
    <property type="entry name" value="OTCase_ArgI"/>
</dbReference>
<dbReference type="GO" id="GO:0004585">
    <property type="term" value="F:ornithine carbamoyltransferase activity"/>
    <property type="evidence" value="ECO:0007669"/>
    <property type="project" value="UniProtKB-UniRule"/>
</dbReference>
<dbReference type="PANTHER" id="PTHR45753:SF3">
    <property type="entry name" value="ORNITHINE TRANSCARBAMYLASE, MITOCHONDRIAL"/>
    <property type="match status" value="1"/>
</dbReference>
<evidence type="ECO:0000256" key="2">
    <source>
        <dbReference type="ARBA" id="ARBA00007805"/>
    </source>
</evidence>
<feature type="binding site" evidence="7">
    <location>
        <position position="224"/>
    </location>
    <ligand>
        <name>L-ornithine</name>
        <dbReference type="ChEBI" id="CHEBI:46911"/>
    </ligand>
</feature>
<reference evidence="10" key="1">
    <citation type="journal article" date="2014" name="Int. J. Syst. Evol. Microbiol.">
        <title>Complete genome sequence of Corynebacterium casei LMG S-19264T (=DSM 44701T), isolated from a smear-ripened cheese.</title>
        <authorList>
            <consortium name="US DOE Joint Genome Institute (JGI-PGF)"/>
            <person name="Walter F."/>
            <person name="Albersmeier A."/>
            <person name="Kalinowski J."/>
            <person name="Ruckert C."/>
        </authorList>
    </citation>
    <scope>NUCLEOTIDE SEQUENCE</scope>
    <source>
        <strain evidence="10">JCM 1480</strain>
    </source>
</reference>
<dbReference type="GO" id="GO:0042450">
    <property type="term" value="P:L-arginine biosynthetic process via ornithine"/>
    <property type="evidence" value="ECO:0007669"/>
    <property type="project" value="UniProtKB-UniRule"/>
</dbReference>
<dbReference type="PRINTS" id="PR00100">
    <property type="entry name" value="AOTCASE"/>
</dbReference>
<evidence type="ECO:0000313" key="13">
    <source>
        <dbReference type="Proteomes" id="UP000746584"/>
    </source>
</evidence>
<dbReference type="NCBIfam" id="TIGR00658">
    <property type="entry name" value="orni_carb_tr"/>
    <property type="match status" value="1"/>
</dbReference>
<comment type="caution">
    <text evidence="10">The sequence shown here is derived from an EMBL/GenBank/DDBJ whole genome shotgun (WGS) entry which is preliminary data.</text>
</comment>
<evidence type="ECO:0000256" key="1">
    <source>
        <dbReference type="ARBA" id="ARBA00004975"/>
    </source>
</evidence>
<dbReference type="InterPro" id="IPR002292">
    <property type="entry name" value="Orn/put_carbamltrans"/>
</dbReference>
<keyword evidence="7" id="KW-0963">Cytoplasm</keyword>
<evidence type="ECO:0000256" key="5">
    <source>
        <dbReference type="ARBA" id="ARBA00022679"/>
    </source>
</evidence>
<dbReference type="AlphaFoldDB" id="A0A8H9L240"/>
<dbReference type="SUPFAM" id="SSF53671">
    <property type="entry name" value="Aspartate/ornithine carbamoyltransferase"/>
    <property type="match status" value="1"/>
</dbReference>
<dbReference type="InterPro" id="IPR006132">
    <property type="entry name" value="Asp/Orn_carbamoyltranf_P-bd"/>
</dbReference>
<name>A0A8H9L240_9MICO</name>
<dbReference type="HAMAP" id="MF_01109">
    <property type="entry name" value="OTCase"/>
    <property type="match status" value="1"/>
</dbReference>
<protein>
    <recommendedName>
        <fullName evidence="4 7">Ornithine carbamoyltransferase</fullName>
        <shortName evidence="7">OTCase</shortName>
        <ecNumber evidence="3 7">2.1.3.3</ecNumber>
    </recommendedName>
</protein>